<dbReference type="GO" id="GO:0005829">
    <property type="term" value="C:cytosol"/>
    <property type="evidence" value="ECO:0007669"/>
    <property type="project" value="TreeGrafter"/>
</dbReference>
<dbReference type="GO" id="GO:0009244">
    <property type="term" value="P:lipopolysaccharide core region biosynthetic process"/>
    <property type="evidence" value="ECO:0007669"/>
    <property type="project" value="TreeGrafter"/>
</dbReference>
<dbReference type="InterPro" id="IPR002201">
    <property type="entry name" value="Glyco_trans_9"/>
</dbReference>
<protein>
    <submittedName>
        <fullName evidence="3">Glycosyltransferase family 9 protein</fullName>
    </submittedName>
</protein>
<dbReference type="Gene3D" id="3.40.50.2000">
    <property type="entry name" value="Glycogen Phosphorylase B"/>
    <property type="match status" value="2"/>
</dbReference>
<evidence type="ECO:0000313" key="4">
    <source>
        <dbReference type="Proteomes" id="UP000523447"/>
    </source>
</evidence>
<evidence type="ECO:0000256" key="2">
    <source>
        <dbReference type="ARBA" id="ARBA00022679"/>
    </source>
</evidence>
<dbReference type="GO" id="GO:0008713">
    <property type="term" value="F:ADP-heptose-lipopolysaccharide heptosyltransferase activity"/>
    <property type="evidence" value="ECO:0007669"/>
    <property type="project" value="TreeGrafter"/>
</dbReference>
<reference evidence="3 4" key="1">
    <citation type="submission" date="2020-04" db="EMBL/GenBank/DDBJ databases">
        <title>MicrobeNet Type strains.</title>
        <authorList>
            <person name="Nicholson A.C."/>
        </authorList>
    </citation>
    <scope>NUCLEOTIDE SEQUENCE [LARGE SCALE GENOMIC DNA]</scope>
    <source>
        <strain evidence="3 4">DSM 44445</strain>
    </source>
</reference>
<dbReference type="AlphaFoldDB" id="A0A7X6LZ91"/>
<dbReference type="SUPFAM" id="SSF53756">
    <property type="entry name" value="UDP-Glycosyltransferase/glycogen phosphorylase"/>
    <property type="match status" value="1"/>
</dbReference>
<dbReference type="Pfam" id="PF01075">
    <property type="entry name" value="Glyco_transf_9"/>
    <property type="match status" value="1"/>
</dbReference>
<dbReference type="EMBL" id="JAAXPE010000017">
    <property type="protein sequence ID" value="NKY87375.1"/>
    <property type="molecule type" value="Genomic_DNA"/>
</dbReference>
<evidence type="ECO:0000313" key="3">
    <source>
        <dbReference type="EMBL" id="NKY87375.1"/>
    </source>
</evidence>
<sequence length="328" mass="34147">MTVLVLRALGLGDLLTAVPALRAVRAARPGESLVLAAPDWLRPIVDLVGGVDRLLPTAGLGALRWDGEPPDLAINLHGSGPQSIADLIATRPRRLLTHRHPAFPAIDGPAWQPDTHEVVRWCRLLGSAAIAADPTALGIRPPGTDAAATGHIVVHAGGSSPARRWPAERFAIVAARLRRAGYRIVLTGDAGEVETATAVADAAGLSPDSVLAGRQSLTELTGTVARAALLISGDTGIGHLATAVGTPSVLIFGPNPPAWWGPPRDPAHIALWAGRIGDPHAPRPDPGLLLIEPDQVLAAAARQLRCFGSRRGGTAPTSHWRTTTLGKE</sequence>
<comment type="caution">
    <text evidence="3">The sequence shown here is derived from an EMBL/GenBank/DDBJ whole genome shotgun (WGS) entry which is preliminary data.</text>
</comment>
<keyword evidence="4" id="KW-1185">Reference proteome</keyword>
<accession>A0A7X6LZ91</accession>
<organism evidence="3 4">
    <name type="scientific">Nocardia veterana</name>
    <dbReference type="NCBI Taxonomy" id="132249"/>
    <lineage>
        <taxon>Bacteria</taxon>
        <taxon>Bacillati</taxon>
        <taxon>Actinomycetota</taxon>
        <taxon>Actinomycetes</taxon>
        <taxon>Mycobacteriales</taxon>
        <taxon>Nocardiaceae</taxon>
        <taxon>Nocardia</taxon>
    </lineage>
</organism>
<gene>
    <name evidence="3" type="ORF">HGA07_17275</name>
</gene>
<name>A0A7X6LZ91_9NOCA</name>
<proteinExistence type="predicted"/>
<keyword evidence="1" id="KW-0328">Glycosyltransferase</keyword>
<dbReference type="PANTHER" id="PTHR30160:SF1">
    <property type="entry name" value="LIPOPOLYSACCHARIDE 1,2-N-ACETYLGLUCOSAMINETRANSFERASE-RELATED"/>
    <property type="match status" value="1"/>
</dbReference>
<dbReference type="Proteomes" id="UP000523447">
    <property type="component" value="Unassembled WGS sequence"/>
</dbReference>
<keyword evidence="2 3" id="KW-0808">Transferase</keyword>
<dbReference type="InterPro" id="IPR051199">
    <property type="entry name" value="LPS_LOS_Heptosyltrfase"/>
</dbReference>
<dbReference type="PANTHER" id="PTHR30160">
    <property type="entry name" value="TETRAACYLDISACCHARIDE 4'-KINASE-RELATED"/>
    <property type="match status" value="1"/>
</dbReference>
<dbReference type="CDD" id="cd03789">
    <property type="entry name" value="GT9_LPS_heptosyltransferase"/>
    <property type="match status" value="1"/>
</dbReference>
<dbReference type="RefSeq" id="WP_051031444.1">
    <property type="nucleotide sequence ID" value="NZ_CAWPHS010000009.1"/>
</dbReference>
<evidence type="ECO:0000256" key="1">
    <source>
        <dbReference type="ARBA" id="ARBA00022676"/>
    </source>
</evidence>